<evidence type="ECO:0000313" key="2">
    <source>
        <dbReference type="Proteomes" id="UP001054821"/>
    </source>
</evidence>
<name>A0AAD4W0I0_PRUDU</name>
<reference evidence="1 2" key="1">
    <citation type="journal article" date="2022" name="G3 (Bethesda)">
        <title>Whole-genome sequence and methylome profiling of the almond [Prunus dulcis (Mill.) D.A. Webb] cultivar 'Nonpareil'.</title>
        <authorList>
            <person name="D'Amico-Willman K.M."/>
            <person name="Ouma W.Z."/>
            <person name="Meulia T."/>
            <person name="Sideli G.M."/>
            <person name="Gradziel T.M."/>
            <person name="Fresnedo-Ramirez J."/>
        </authorList>
    </citation>
    <scope>NUCLEOTIDE SEQUENCE [LARGE SCALE GENOMIC DNA]</scope>
    <source>
        <strain evidence="1">Clone GOH B32 T37-40</strain>
    </source>
</reference>
<accession>A0AAD4W0I0</accession>
<sequence length="75" mass="8393">MDSTSENQLLSFMDASFFKALKKGRRDKWDEECKAAFPDLIAYLTSPPQLAKPQLGEDLFIYLAMSNSAVSSTLI</sequence>
<protein>
    <submittedName>
        <fullName evidence="1">Uncharacterized protein</fullName>
    </submittedName>
</protein>
<dbReference type="InterPro" id="IPR043128">
    <property type="entry name" value="Rev_trsase/Diguanyl_cyclase"/>
</dbReference>
<dbReference type="EMBL" id="JAJFAZ020000004">
    <property type="protein sequence ID" value="KAI5334640.1"/>
    <property type="molecule type" value="Genomic_DNA"/>
</dbReference>
<dbReference type="InterPro" id="IPR043502">
    <property type="entry name" value="DNA/RNA_pol_sf"/>
</dbReference>
<dbReference type="Gene3D" id="3.30.70.270">
    <property type="match status" value="1"/>
</dbReference>
<evidence type="ECO:0000313" key="1">
    <source>
        <dbReference type="EMBL" id="KAI5334640.1"/>
    </source>
</evidence>
<comment type="caution">
    <text evidence="1">The sequence shown here is derived from an EMBL/GenBank/DDBJ whole genome shotgun (WGS) entry which is preliminary data.</text>
</comment>
<gene>
    <name evidence="1" type="ORF">L3X38_024773</name>
</gene>
<dbReference type="AlphaFoldDB" id="A0AAD4W0I0"/>
<keyword evidence="2" id="KW-1185">Reference proteome</keyword>
<dbReference type="Proteomes" id="UP001054821">
    <property type="component" value="Chromosome 4"/>
</dbReference>
<proteinExistence type="predicted"/>
<organism evidence="1 2">
    <name type="scientific">Prunus dulcis</name>
    <name type="common">Almond</name>
    <name type="synonym">Amygdalus dulcis</name>
    <dbReference type="NCBI Taxonomy" id="3755"/>
    <lineage>
        <taxon>Eukaryota</taxon>
        <taxon>Viridiplantae</taxon>
        <taxon>Streptophyta</taxon>
        <taxon>Embryophyta</taxon>
        <taxon>Tracheophyta</taxon>
        <taxon>Spermatophyta</taxon>
        <taxon>Magnoliopsida</taxon>
        <taxon>eudicotyledons</taxon>
        <taxon>Gunneridae</taxon>
        <taxon>Pentapetalae</taxon>
        <taxon>rosids</taxon>
        <taxon>fabids</taxon>
        <taxon>Rosales</taxon>
        <taxon>Rosaceae</taxon>
        <taxon>Amygdaloideae</taxon>
        <taxon>Amygdaleae</taxon>
        <taxon>Prunus</taxon>
    </lineage>
</organism>
<dbReference type="SUPFAM" id="SSF56672">
    <property type="entry name" value="DNA/RNA polymerases"/>
    <property type="match status" value="1"/>
</dbReference>